<comment type="catalytic activity">
    <reaction evidence="1">
        <text>ATP = 3',5'-cyclic AMP + diphosphate</text>
        <dbReference type="Rhea" id="RHEA:15389"/>
        <dbReference type="ChEBI" id="CHEBI:30616"/>
        <dbReference type="ChEBI" id="CHEBI:33019"/>
        <dbReference type="ChEBI" id="CHEBI:58165"/>
        <dbReference type="EC" id="4.6.1.1"/>
    </reaction>
</comment>
<comment type="subcellular location">
    <subcellularLocation>
        <location evidence="2">Membrane</location>
    </subcellularLocation>
</comment>
<organism evidence="24 25">
    <name type="scientific">Halomicronema hongdechloris C2206</name>
    <dbReference type="NCBI Taxonomy" id="1641165"/>
    <lineage>
        <taxon>Bacteria</taxon>
        <taxon>Bacillati</taxon>
        <taxon>Cyanobacteriota</taxon>
        <taxon>Cyanophyceae</taxon>
        <taxon>Nodosilineales</taxon>
        <taxon>Nodosilineaceae</taxon>
        <taxon>Halomicronema</taxon>
    </lineage>
</organism>
<evidence type="ECO:0000256" key="1">
    <source>
        <dbReference type="ARBA" id="ARBA00001593"/>
    </source>
</evidence>
<name>A0A1Z3HFN3_9CYAN</name>
<dbReference type="InterPro" id="IPR001789">
    <property type="entry name" value="Sig_transdc_resp-reg_receiver"/>
</dbReference>
<evidence type="ECO:0000256" key="16">
    <source>
        <dbReference type="ARBA" id="ARBA00064436"/>
    </source>
</evidence>
<evidence type="ECO:0000256" key="8">
    <source>
        <dbReference type="ARBA" id="ARBA00022840"/>
    </source>
</evidence>
<dbReference type="SUPFAM" id="SSF55073">
    <property type="entry name" value="Nucleotide cyclase"/>
    <property type="match status" value="1"/>
</dbReference>
<dbReference type="GO" id="GO:0046872">
    <property type="term" value="F:metal ion binding"/>
    <property type="evidence" value="ECO:0007669"/>
    <property type="project" value="UniProtKB-KW"/>
</dbReference>
<evidence type="ECO:0000313" key="24">
    <source>
        <dbReference type="EMBL" id="ASC69090.1"/>
    </source>
</evidence>
<dbReference type="RefSeq" id="WP_080805643.1">
    <property type="nucleotide sequence ID" value="NZ_CP021983.2"/>
</dbReference>
<dbReference type="PANTHER" id="PTHR11920:SF335">
    <property type="entry name" value="GUANYLATE CYCLASE"/>
    <property type="match status" value="1"/>
</dbReference>
<dbReference type="EC" id="4.6.1.1" evidence="3"/>
<evidence type="ECO:0000256" key="13">
    <source>
        <dbReference type="ARBA" id="ARBA00023239"/>
    </source>
</evidence>
<dbReference type="PROSITE" id="PS50112">
    <property type="entry name" value="PAS"/>
    <property type="match status" value="1"/>
</dbReference>
<dbReference type="GO" id="GO:0006355">
    <property type="term" value="P:regulation of DNA-templated transcription"/>
    <property type="evidence" value="ECO:0007669"/>
    <property type="project" value="InterPro"/>
</dbReference>
<dbReference type="Pfam" id="PF00989">
    <property type="entry name" value="PAS"/>
    <property type="match status" value="1"/>
</dbReference>
<dbReference type="GO" id="GO:0005886">
    <property type="term" value="C:plasma membrane"/>
    <property type="evidence" value="ECO:0007669"/>
    <property type="project" value="UniProtKB-ARBA"/>
</dbReference>
<evidence type="ECO:0000256" key="9">
    <source>
        <dbReference type="ARBA" id="ARBA00022842"/>
    </source>
</evidence>
<dbReference type="KEGG" id="hhg:XM38_000160"/>
<evidence type="ECO:0000256" key="3">
    <source>
        <dbReference type="ARBA" id="ARBA00012201"/>
    </source>
</evidence>
<dbReference type="GO" id="GO:0004016">
    <property type="term" value="F:adenylate cyclase activity"/>
    <property type="evidence" value="ECO:0007669"/>
    <property type="project" value="UniProtKB-EC"/>
</dbReference>
<evidence type="ECO:0000256" key="5">
    <source>
        <dbReference type="ARBA" id="ARBA00022692"/>
    </source>
</evidence>
<dbReference type="SMART" id="SM00086">
    <property type="entry name" value="PAC"/>
    <property type="match status" value="1"/>
</dbReference>
<dbReference type="SMART" id="SM00448">
    <property type="entry name" value="REC"/>
    <property type="match status" value="1"/>
</dbReference>
<dbReference type="PROSITE" id="PS50125">
    <property type="entry name" value="GUANYLATE_CYCLASE_2"/>
    <property type="match status" value="1"/>
</dbReference>
<dbReference type="FunFam" id="3.30.70.1230:FF:000033">
    <property type="entry name" value="Adenylate cyclase"/>
    <property type="match status" value="1"/>
</dbReference>
<evidence type="ECO:0000313" key="25">
    <source>
        <dbReference type="Proteomes" id="UP000191901"/>
    </source>
</evidence>
<dbReference type="EMBL" id="CP021983">
    <property type="protein sequence ID" value="ASC69090.1"/>
    <property type="molecule type" value="Genomic_DNA"/>
</dbReference>
<dbReference type="Pfam" id="PF00211">
    <property type="entry name" value="Guanylate_cyc"/>
    <property type="match status" value="1"/>
</dbReference>
<feature type="domain" description="Response regulatory" evidence="20">
    <location>
        <begin position="16"/>
        <end position="132"/>
    </location>
</feature>
<dbReference type="Gene3D" id="3.30.450.20">
    <property type="entry name" value="PAS domain"/>
    <property type="match status" value="1"/>
</dbReference>
<dbReference type="Proteomes" id="UP000191901">
    <property type="component" value="Chromosome"/>
</dbReference>
<sequence length="503" mass="57560">MDTQQQPLTNAPVNGTIFLIDCDRNHRRHMAEVLSQHDYLVYELTTGHDIWQQIETHVPDVIFLDIELPDISGYRICQRLKENLDTRPIPVVFLSRLSDYRDKINAFEVGAADFITKPCHPEEVLARVQNQLYLYRQRQQLSQQNALLLDEVRERTQIEQALRQAEAKYRSIFENSTAGIFQTTEDGHYLSVNAAMAHIYGYGSPQEMIATITTIAEQVYVQPKRRQELIAYLKRFDKITDAESQVYRQDGTCFWISEDIWSVRDDQGRFLCYEGIVHDISERRQMEDELRQQRQQADRLLINILPYQIAQRLKLGSRVIAENFDEVSVLFADLVDFTAASSQMTPQELVKLLNDIFSAFDQLAAVHSLEKIKTIGDAYMVAAGLPAPRSDHAIAIARMALDMQAAIQRFPRPDGSPFQLRIGINTGPVVAGVIGKRKFAYDLWGDTVNLASRMETTGEPQQIQTTAVIYEHLKESFTFQQRGTIAIKGRGPMTTYWLIGVKK</sequence>
<dbReference type="NCBIfam" id="TIGR00229">
    <property type="entry name" value="sensory_box"/>
    <property type="match status" value="1"/>
</dbReference>
<evidence type="ECO:0000256" key="2">
    <source>
        <dbReference type="ARBA" id="ARBA00004370"/>
    </source>
</evidence>
<keyword evidence="6" id="KW-0479">Metal-binding</keyword>
<keyword evidence="10" id="KW-1133">Transmembrane helix</keyword>
<dbReference type="PROSITE" id="PS50110">
    <property type="entry name" value="RESPONSE_REGULATORY"/>
    <property type="match status" value="1"/>
</dbReference>
<dbReference type="SUPFAM" id="SSF55785">
    <property type="entry name" value="PYP-like sensor domain (PAS domain)"/>
    <property type="match status" value="1"/>
</dbReference>
<evidence type="ECO:0000259" key="20">
    <source>
        <dbReference type="PROSITE" id="PS50110"/>
    </source>
</evidence>
<comment type="similarity">
    <text evidence="18">Belongs to the adenylyl cyclase class-4/guanylyl cyclase family.</text>
</comment>
<protein>
    <recommendedName>
        <fullName evidence="4">Adenylate cyclase</fullName>
        <ecNumber evidence="3">4.6.1.1</ecNumber>
    </recommendedName>
    <alternativeName>
        <fullName evidence="14">ATP pyrophosphate-lyase</fullName>
    </alternativeName>
    <alternativeName>
        <fullName evidence="15">Adenylyl cyclase</fullName>
    </alternativeName>
</protein>
<dbReference type="STRING" id="1641165.XM38_02545"/>
<dbReference type="InterPro" id="IPR018297">
    <property type="entry name" value="A/G_cyclase_CS"/>
</dbReference>
<evidence type="ECO:0000256" key="10">
    <source>
        <dbReference type="ARBA" id="ARBA00022989"/>
    </source>
</evidence>
<dbReference type="InterPro" id="IPR035965">
    <property type="entry name" value="PAS-like_dom_sf"/>
</dbReference>
<evidence type="ECO:0000256" key="18">
    <source>
        <dbReference type="RuleBase" id="RU000405"/>
    </source>
</evidence>
<dbReference type="InterPro" id="IPR001054">
    <property type="entry name" value="A/G_cyclase"/>
</dbReference>
<dbReference type="GO" id="GO:0016779">
    <property type="term" value="F:nucleotidyltransferase activity"/>
    <property type="evidence" value="ECO:0007669"/>
    <property type="project" value="UniProtKB-KW"/>
</dbReference>
<feature type="domain" description="PAC" evidence="22">
    <location>
        <begin position="240"/>
        <end position="292"/>
    </location>
</feature>
<evidence type="ECO:0000256" key="4">
    <source>
        <dbReference type="ARBA" id="ARBA00021420"/>
    </source>
</evidence>
<evidence type="ECO:0000256" key="17">
    <source>
        <dbReference type="PROSITE-ProRule" id="PRU00169"/>
    </source>
</evidence>
<dbReference type="InterPro" id="IPR000700">
    <property type="entry name" value="PAS-assoc_C"/>
</dbReference>
<feature type="domain" description="Guanylate cyclase" evidence="23">
    <location>
        <begin position="328"/>
        <end position="455"/>
    </location>
</feature>
<keyword evidence="17" id="KW-0597">Phosphoprotein</keyword>
<keyword evidence="7" id="KW-0547">Nucleotide-binding</keyword>
<dbReference type="InterPro" id="IPR050401">
    <property type="entry name" value="Cyclic_nucleotide_synthase"/>
</dbReference>
<evidence type="ECO:0000259" key="21">
    <source>
        <dbReference type="PROSITE" id="PS50112"/>
    </source>
</evidence>
<dbReference type="OrthoDB" id="456159at2"/>
<dbReference type="PROSITE" id="PS00452">
    <property type="entry name" value="GUANYLATE_CYCLASE_1"/>
    <property type="match status" value="1"/>
</dbReference>
<dbReference type="SUPFAM" id="SSF52172">
    <property type="entry name" value="CheY-like"/>
    <property type="match status" value="1"/>
</dbReference>
<dbReference type="Gene3D" id="3.40.50.2300">
    <property type="match status" value="1"/>
</dbReference>
<dbReference type="GO" id="GO:0006171">
    <property type="term" value="P:cAMP biosynthetic process"/>
    <property type="evidence" value="ECO:0007669"/>
    <property type="project" value="UniProtKB-KW"/>
</dbReference>
<keyword evidence="24" id="KW-0548">Nucleotidyltransferase</keyword>
<dbReference type="Pfam" id="PF00072">
    <property type="entry name" value="Response_reg"/>
    <property type="match status" value="1"/>
</dbReference>
<evidence type="ECO:0000259" key="23">
    <source>
        <dbReference type="PROSITE" id="PS50125"/>
    </source>
</evidence>
<evidence type="ECO:0000256" key="14">
    <source>
        <dbReference type="ARBA" id="ARBA00032597"/>
    </source>
</evidence>
<dbReference type="Gene3D" id="3.30.70.1230">
    <property type="entry name" value="Nucleotide cyclase"/>
    <property type="match status" value="1"/>
</dbReference>
<dbReference type="AlphaFoldDB" id="A0A1Z3HFN3"/>
<dbReference type="InterPro" id="IPR000014">
    <property type="entry name" value="PAS"/>
</dbReference>
<evidence type="ECO:0000256" key="11">
    <source>
        <dbReference type="ARBA" id="ARBA00022998"/>
    </source>
</evidence>
<proteinExistence type="inferred from homology"/>
<evidence type="ECO:0000256" key="15">
    <source>
        <dbReference type="ARBA" id="ARBA00032637"/>
    </source>
</evidence>
<evidence type="ECO:0000256" key="19">
    <source>
        <dbReference type="SAM" id="Coils"/>
    </source>
</evidence>
<keyword evidence="13 18" id="KW-0456">Lyase</keyword>
<keyword evidence="25" id="KW-1185">Reference proteome</keyword>
<evidence type="ECO:0000256" key="6">
    <source>
        <dbReference type="ARBA" id="ARBA00022723"/>
    </source>
</evidence>
<dbReference type="InterPro" id="IPR001610">
    <property type="entry name" value="PAC"/>
</dbReference>
<gene>
    <name evidence="24" type="ORF">XM38_000160</name>
</gene>
<feature type="coiled-coil region" evidence="19">
    <location>
        <begin position="148"/>
        <end position="175"/>
    </location>
</feature>
<dbReference type="GO" id="GO:0000160">
    <property type="term" value="P:phosphorelay signal transduction system"/>
    <property type="evidence" value="ECO:0007669"/>
    <property type="project" value="InterPro"/>
</dbReference>
<comment type="subunit">
    <text evidence="16">Homodimer. Can also exist as monomer.</text>
</comment>
<keyword evidence="12" id="KW-0472">Membrane</keyword>
<dbReference type="InterPro" id="IPR029787">
    <property type="entry name" value="Nucleotide_cyclase"/>
</dbReference>
<feature type="domain" description="PAS" evidence="21">
    <location>
        <begin position="165"/>
        <end position="202"/>
    </location>
</feature>
<dbReference type="InterPro" id="IPR013767">
    <property type="entry name" value="PAS_fold"/>
</dbReference>
<dbReference type="GO" id="GO:0005524">
    <property type="term" value="F:ATP binding"/>
    <property type="evidence" value="ECO:0007669"/>
    <property type="project" value="UniProtKB-KW"/>
</dbReference>
<evidence type="ECO:0000259" key="22">
    <source>
        <dbReference type="PROSITE" id="PS50113"/>
    </source>
</evidence>
<dbReference type="InterPro" id="IPR011006">
    <property type="entry name" value="CheY-like_superfamily"/>
</dbReference>
<evidence type="ECO:0000256" key="12">
    <source>
        <dbReference type="ARBA" id="ARBA00023136"/>
    </source>
</evidence>
<dbReference type="CDD" id="cd00130">
    <property type="entry name" value="PAS"/>
    <property type="match status" value="1"/>
</dbReference>
<keyword evidence="5" id="KW-0812">Transmembrane</keyword>
<keyword evidence="8" id="KW-0067">ATP-binding</keyword>
<keyword evidence="19" id="KW-0175">Coiled coil</keyword>
<accession>A0A1Z3HFN3</accession>
<keyword evidence="24" id="KW-0808">Transferase</keyword>
<dbReference type="SMART" id="SM00044">
    <property type="entry name" value="CYCc"/>
    <property type="match status" value="1"/>
</dbReference>
<dbReference type="CDD" id="cd07302">
    <property type="entry name" value="CHD"/>
    <property type="match status" value="1"/>
</dbReference>
<dbReference type="SMART" id="SM00091">
    <property type="entry name" value="PAS"/>
    <property type="match status" value="1"/>
</dbReference>
<dbReference type="PROSITE" id="PS50113">
    <property type="entry name" value="PAC"/>
    <property type="match status" value="1"/>
</dbReference>
<evidence type="ECO:0000256" key="7">
    <source>
        <dbReference type="ARBA" id="ARBA00022741"/>
    </source>
</evidence>
<dbReference type="PANTHER" id="PTHR11920">
    <property type="entry name" value="GUANYLYL CYCLASE"/>
    <property type="match status" value="1"/>
</dbReference>
<keyword evidence="9" id="KW-0460">Magnesium</keyword>
<reference evidence="24 25" key="1">
    <citation type="journal article" date="2016" name="Biochim. Biophys. Acta">
        <title>Characterization of red-shifted phycobilisomes isolated from the chlorophyll f-containing cyanobacterium Halomicronema hongdechloris.</title>
        <authorList>
            <person name="Li Y."/>
            <person name="Lin Y."/>
            <person name="Garvey C.J."/>
            <person name="Birch D."/>
            <person name="Corkery R.W."/>
            <person name="Loughlin P.C."/>
            <person name="Scheer H."/>
            <person name="Willows R.D."/>
            <person name="Chen M."/>
        </authorList>
    </citation>
    <scope>NUCLEOTIDE SEQUENCE [LARGE SCALE GENOMIC DNA]</scope>
    <source>
        <strain evidence="24 25">C2206</strain>
    </source>
</reference>
<keyword evidence="11" id="KW-0115">cAMP biosynthesis</keyword>
<feature type="modified residue" description="4-aspartylphosphate" evidence="17">
    <location>
        <position position="65"/>
    </location>
</feature>